<keyword evidence="4 5" id="KW-0012">Acyltransferase</keyword>
<keyword evidence="3 5" id="KW-0833">Ubl conjugation pathway</keyword>
<dbReference type="GO" id="GO:0004057">
    <property type="term" value="F:arginyl-tRNA--protein transferase activity"/>
    <property type="evidence" value="ECO:0007669"/>
    <property type="project" value="UniProtKB-EC"/>
</dbReference>
<dbReference type="Proteomes" id="UP000660262">
    <property type="component" value="Unassembled WGS sequence"/>
</dbReference>
<comment type="function">
    <text evidence="5">Involved in the post-translational conjugation of arginine to the N-terminal aspartate or glutamate of a protein. This arginylation is required for degradation of the protein via the ubiquitin pathway.</text>
</comment>
<evidence type="ECO:0000256" key="3">
    <source>
        <dbReference type="ARBA" id="ARBA00022786"/>
    </source>
</evidence>
<dbReference type="PANTHER" id="PTHR21367:SF1">
    <property type="entry name" value="ARGINYL-TRNA--PROTEIN TRANSFERASE 1"/>
    <property type="match status" value="1"/>
</dbReference>
<feature type="region of interest" description="Disordered" evidence="6">
    <location>
        <begin position="249"/>
        <end position="274"/>
    </location>
</feature>
<dbReference type="InterPro" id="IPR017137">
    <property type="entry name" value="Arg-tRNA-P_Trfase_1_euk"/>
</dbReference>
<feature type="compositionally biased region" description="Basic and acidic residues" evidence="6">
    <location>
        <begin position="1"/>
        <end position="17"/>
    </location>
</feature>
<dbReference type="EC" id="2.3.2.8" evidence="5"/>
<evidence type="ECO:0000256" key="2">
    <source>
        <dbReference type="ARBA" id="ARBA00022679"/>
    </source>
</evidence>
<dbReference type="OrthoDB" id="74183at2759"/>
<dbReference type="InterPro" id="IPR030700">
    <property type="entry name" value="N-end_Aminoacyl_Trfase"/>
</dbReference>
<dbReference type="InterPro" id="IPR007471">
    <property type="entry name" value="N-end_Aminoacyl_Trfase_N"/>
</dbReference>
<feature type="domain" description="N-end rule aminoacyl transferase C-terminal" evidence="8">
    <location>
        <begin position="227"/>
        <end position="387"/>
    </location>
</feature>
<feature type="region of interest" description="Disordered" evidence="6">
    <location>
        <begin position="1"/>
        <end position="25"/>
    </location>
</feature>
<proteinExistence type="inferred from homology"/>
<evidence type="ECO:0000256" key="6">
    <source>
        <dbReference type="SAM" id="MobiDB-lite"/>
    </source>
</evidence>
<feature type="compositionally biased region" description="Polar residues" evidence="6">
    <location>
        <begin position="257"/>
        <end position="271"/>
    </location>
</feature>
<dbReference type="PIRSF" id="PIRSF037207">
    <property type="entry name" value="ATE1_euk"/>
    <property type="match status" value="1"/>
</dbReference>
<evidence type="ECO:0000313" key="9">
    <source>
        <dbReference type="EMBL" id="GHP03310.1"/>
    </source>
</evidence>
<accession>A0A830HBP4</accession>
<comment type="similarity">
    <text evidence="1 5">Belongs to the R-transferase family.</text>
</comment>
<sequence length="447" mass="50805">MAFTTEHAEHQAEHQSDDQPQTNAQPHRDVSLLEDHGMYRAECGYCKRLERSAVNAGMWAHVMYSDVYEAMMVRGWRRSGKWLYKPLNKHTCCPSLPIRLPSSTFEYSREFRRVHAGVVKHLEAKEEEGRTEKDEEGTHRKKLGIAWVRPVADEETYALYRRYQRVVHGEDDDDDDDDDDGDGGDDDDVSGAEQEQGRQQEQGQDQGQEQSLKQEQEQPQQQQKNNKKRKEKEDAVDVANTSYARFLVDSPLVPTKGGTSRVPSPVESANPQKLERPSWLDATFDEPPADAMGSWHIQYRLDGDLVAVSVVDVLPCGVSSVYALYDPDIGRKLQLGKFTSLYELDFSRRRAIALGKENSDYYYLGFYIPSCPKMRYKATYRPSELLCPVTQAWRKIKHDSTPMPHAPADDMTIQDIERILDAPCTHQPKESLEVAQIGPSVLAVSVG</sequence>
<evidence type="ECO:0000256" key="4">
    <source>
        <dbReference type="ARBA" id="ARBA00023315"/>
    </source>
</evidence>
<name>A0A830HBP4_9CHLO</name>
<gene>
    <name evidence="9" type="ORF">PPROV_000206500</name>
</gene>
<evidence type="ECO:0000256" key="1">
    <source>
        <dbReference type="ARBA" id="ARBA00009991"/>
    </source>
</evidence>
<feature type="compositionally biased region" description="Acidic residues" evidence="6">
    <location>
        <begin position="170"/>
        <end position="190"/>
    </location>
</feature>
<comment type="catalytic activity">
    <reaction evidence="5">
        <text>an N-terminal L-alpha-aminoacyl-[protein] + L-arginyl-tRNA(Arg) = an N-terminal L-arginyl-L-aminoacyl-[protein] + tRNA(Arg) + H(+)</text>
        <dbReference type="Rhea" id="RHEA:10208"/>
        <dbReference type="Rhea" id="RHEA-COMP:9658"/>
        <dbReference type="Rhea" id="RHEA-COMP:9673"/>
        <dbReference type="Rhea" id="RHEA-COMP:10636"/>
        <dbReference type="Rhea" id="RHEA-COMP:10638"/>
        <dbReference type="ChEBI" id="CHEBI:15378"/>
        <dbReference type="ChEBI" id="CHEBI:78442"/>
        <dbReference type="ChEBI" id="CHEBI:78513"/>
        <dbReference type="ChEBI" id="CHEBI:78597"/>
        <dbReference type="ChEBI" id="CHEBI:83562"/>
        <dbReference type="EC" id="2.3.2.8"/>
    </reaction>
</comment>
<keyword evidence="10" id="KW-1185">Reference proteome</keyword>
<feature type="domain" description="N-end aminoacyl transferase N-terminal" evidence="7">
    <location>
        <begin position="42"/>
        <end position="113"/>
    </location>
</feature>
<keyword evidence="2 5" id="KW-0808">Transferase</keyword>
<reference evidence="9" key="1">
    <citation type="submission" date="2020-10" db="EMBL/GenBank/DDBJ databases">
        <title>Unveiling of a novel bifunctional photoreceptor, Dualchrome1, isolated from a cosmopolitan green alga.</title>
        <authorList>
            <person name="Suzuki S."/>
            <person name="Kawachi M."/>
        </authorList>
    </citation>
    <scope>NUCLEOTIDE SEQUENCE</scope>
    <source>
        <strain evidence="9">NIES 2893</strain>
    </source>
</reference>
<evidence type="ECO:0000313" key="10">
    <source>
        <dbReference type="Proteomes" id="UP000660262"/>
    </source>
</evidence>
<dbReference type="Pfam" id="PF04377">
    <property type="entry name" value="ATE_C"/>
    <property type="match status" value="1"/>
</dbReference>
<evidence type="ECO:0000259" key="7">
    <source>
        <dbReference type="Pfam" id="PF04376"/>
    </source>
</evidence>
<dbReference type="PANTHER" id="PTHR21367">
    <property type="entry name" value="ARGININE-TRNA-PROTEIN TRANSFERASE 1"/>
    <property type="match status" value="1"/>
</dbReference>
<protein>
    <recommendedName>
        <fullName evidence="5">Arginyl-tRNA--protein transferase</fullName>
        <ecNumber evidence="5">2.3.2.8</ecNumber>
    </recommendedName>
</protein>
<comment type="caution">
    <text evidence="9">The sequence shown here is derived from an EMBL/GenBank/DDBJ whole genome shotgun (WGS) entry which is preliminary data.</text>
</comment>
<organism evidence="9 10">
    <name type="scientific">Pycnococcus provasolii</name>
    <dbReference type="NCBI Taxonomy" id="41880"/>
    <lineage>
        <taxon>Eukaryota</taxon>
        <taxon>Viridiplantae</taxon>
        <taxon>Chlorophyta</taxon>
        <taxon>Pseudoscourfieldiophyceae</taxon>
        <taxon>Pseudoscourfieldiales</taxon>
        <taxon>Pycnococcaceae</taxon>
        <taxon>Pycnococcus</taxon>
    </lineage>
</organism>
<dbReference type="Pfam" id="PF04376">
    <property type="entry name" value="ATE_N"/>
    <property type="match status" value="1"/>
</dbReference>
<dbReference type="InterPro" id="IPR007472">
    <property type="entry name" value="N-end_Aminoacyl_Trfase_C"/>
</dbReference>
<dbReference type="EMBL" id="BNJQ01000005">
    <property type="protein sequence ID" value="GHP03310.1"/>
    <property type="molecule type" value="Genomic_DNA"/>
</dbReference>
<evidence type="ECO:0000256" key="5">
    <source>
        <dbReference type="PIRNR" id="PIRNR037207"/>
    </source>
</evidence>
<evidence type="ECO:0000259" key="8">
    <source>
        <dbReference type="Pfam" id="PF04377"/>
    </source>
</evidence>
<dbReference type="GO" id="GO:0005737">
    <property type="term" value="C:cytoplasm"/>
    <property type="evidence" value="ECO:0007669"/>
    <property type="project" value="TreeGrafter"/>
</dbReference>
<feature type="compositionally biased region" description="Low complexity" evidence="6">
    <location>
        <begin position="193"/>
        <end position="224"/>
    </location>
</feature>
<feature type="region of interest" description="Disordered" evidence="6">
    <location>
        <begin position="166"/>
        <end position="235"/>
    </location>
</feature>
<dbReference type="AlphaFoldDB" id="A0A830HBP4"/>